<keyword evidence="3 4" id="KW-0326">Glycosidase</keyword>
<evidence type="ECO:0000259" key="6">
    <source>
        <dbReference type="Pfam" id="PF06439"/>
    </source>
</evidence>
<feature type="signal peptide" evidence="5">
    <location>
        <begin position="1"/>
        <end position="27"/>
    </location>
</feature>
<dbReference type="GO" id="GO:0033917">
    <property type="term" value="F:exo-poly-alpha-galacturonosidase activity"/>
    <property type="evidence" value="ECO:0007669"/>
    <property type="project" value="UniProtKB-EC"/>
</dbReference>
<gene>
    <name evidence="7" type="primary">pehX</name>
    <name evidence="7" type="ORF">TBK1r_41400</name>
</gene>
<dbReference type="Gene3D" id="2.160.20.10">
    <property type="entry name" value="Single-stranded right-handed beta-helix, Pectin lyase-like"/>
    <property type="match status" value="1"/>
</dbReference>
<keyword evidence="5" id="KW-0732">Signal</keyword>
<sequence>MTNRPWLTLILVLTCGFSVPASTPATANDNSESTLGLVPPDGAVILFDGSNFDAWKPFSWQWINPSDDQKEIQWKLVDGEAMQIAFEFNGARRKQFLCTKEKFRDYRLHLEFQLPDDGGNGNSGIFFGPLYELQILDSSRTTTAGLGDCGAIYQLRVPDANAGLGPGEWQTVDLEYQAAEIGRNGFMTEKGAARVTVRLNGKLIHDDVRLSLRRNKYAAFPEQPASPIVLQEHGSPVKFRNIWLVRNSTSKETRTDSMKSADSVEPLSDKVINIKNFGAVGDGVAMETKAIQDAIDACHAGGGGVVRVPAGDFQIGTIELKSNVRLSLDHGANLLGSTNKADYRTEGIDEPREGGPHCLIYANGADNVAIEGLGVIDGRGTPEHFPRNRSGGRNQGLRPRLLRMVNCDGLTFSGVTWKRPAFWGLHLIDCKNIHFNAVTIRFRNNNFNNDGLDLDGCEDVLIENCDIDSGDDAICLKSSMNPCRNVVVRGCKVSSNTAALKFGTSSRGGFVDVKVTNCYFYNSPMGAIKLQLVDGGRLENVSLSRIVMDNVGCPIFIRLGDRGKTFIRGDAGKPPVGTLRNIRISDVTAEVTIEDREEATRAAYKNITAEDSTEVTDREKSKAGPIMITGIPGHYVENVRLENVKISFPGHGSTEDARREVPEDIDRYPEQFFFGVLPSWGAYIRHAKNIEFVNVELETRAADARKEIHLEDVEGFIQRGE</sequence>
<protein>
    <submittedName>
        <fullName evidence="7">Exo-poly-alpha-D-galacturonosidase</fullName>
        <ecNumber evidence="7">3.2.1.82</ecNumber>
    </submittedName>
</protein>
<proteinExistence type="inferred from homology"/>
<dbReference type="SMART" id="SM00710">
    <property type="entry name" value="PbH1"/>
    <property type="match status" value="5"/>
</dbReference>
<organism evidence="7 8">
    <name type="scientific">Stieleria magnilauensis</name>
    <dbReference type="NCBI Taxonomy" id="2527963"/>
    <lineage>
        <taxon>Bacteria</taxon>
        <taxon>Pseudomonadati</taxon>
        <taxon>Planctomycetota</taxon>
        <taxon>Planctomycetia</taxon>
        <taxon>Pirellulales</taxon>
        <taxon>Pirellulaceae</taxon>
        <taxon>Stieleria</taxon>
    </lineage>
</organism>
<accession>A0ABX5XWZ1</accession>
<dbReference type="InterPro" id="IPR051801">
    <property type="entry name" value="GH28_Enzymes"/>
</dbReference>
<evidence type="ECO:0000256" key="4">
    <source>
        <dbReference type="RuleBase" id="RU361169"/>
    </source>
</evidence>
<dbReference type="PANTHER" id="PTHR31339:SF9">
    <property type="entry name" value="PLASMIN AND FIBRONECTIN-BINDING PROTEIN A"/>
    <property type="match status" value="1"/>
</dbReference>
<evidence type="ECO:0000256" key="5">
    <source>
        <dbReference type="SAM" id="SignalP"/>
    </source>
</evidence>
<dbReference type="EMBL" id="CP036432">
    <property type="protein sequence ID" value="QDV85186.1"/>
    <property type="molecule type" value="Genomic_DNA"/>
</dbReference>
<name>A0ABX5XWZ1_9BACT</name>
<dbReference type="EC" id="3.2.1.82" evidence="7"/>
<evidence type="ECO:0000313" key="8">
    <source>
        <dbReference type="Proteomes" id="UP000318081"/>
    </source>
</evidence>
<feature type="chain" id="PRO_5046640691" evidence="5">
    <location>
        <begin position="28"/>
        <end position="721"/>
    </location>
</feature>
<dbReference type="RefSeq" id="WP_419580181.1">
    <property type="nucleotide sequence ID" value="NZ_CP036432.1"/>
</dbReference>
<dbReference type="PANTHER" id="PTHR31339">
    <property type="entry name" value="PECTIN LYASE-RELATED"/>
    <property type="match status" value="1"/>
</dbReference>
<reference evidence="7 8" key="1">
    <citation type="submission" date="2019-02" db="EMBL/GenBank/DDBJ databases">
        <title>Deep-cultivation of Planctomycetes and their phenomic and genomic characterization uncovers novel biology.</title>
        <authorList>
            <person name="Wiegand S."/>
            <person name="Jogler M."/>
            <person name="Boedeker C."/>
            <person name="Pinto D."/>
            <person name="Vollmers J."/>
            <person name="Rivas-Marin E."/>
            <person name="Kohn T."/>
            <person name="Peeters S.H."/>
            <person name="Heuer A."/>
            <person name="Rast P."/>
            <person name="Oberbeckmann S."/>
            <person name="Bunk B."/>
            <person name="Jeske O."/>
            <person name="Meyerdierks A."/>
            <person name="Storesund J.E."/>
            <person name="Kallscheuer N."/>
            <person name="Luecker S."/>
            <person name="Lage O.M."/>
            <person name="Pohl T."/>
            <person name="Merkel B.J."/>
            <person name="Hornburger P."/>
            <person name="Mueller R.-W."/>
            <person name="Bruemmer F."/>
            <person name="Labrenz M."/>
            <person name="Spormann A.M."/>
            <person name="Op den Camp H."/>
            <person name="Overmann J."/>
            <person name="Amann R."/>
            <person name="Jetten M.S.M."/>
            <person name="Mascher T."/>
            <person name="Medema M.H."/>
            <person name="Devos D.P."/>
            <person name="Kaster A.-K."/>
            <person name="Ovreas L."/>
            <person name="Rohde M."/>
            <person name="Galperin M.Y."/>
            <person name="Jogler C."/>
        </authorList>
    </citation>
    <scope>NUCLEOTIDE SEQUENCE [LARGE SCALE GENOMIC DNA]</scope>
    <source>
        <strain evidence="7 8">TBK1r</strain>
    </source>
</reference>
<dbReference type="InterPro" id="IPR010496">
    <property type="entry name" value="AL/BT2_dom"/>
</dbReference>
<dbReference type="Pfam" id="PF06439">
    <property type="entry name" value="3keto-disac_hyd"/>
    <property type="match status" value="1"/>
</dbReference>
<comment type="similarity">
    <text evidence="1 4">Belongs to the glycosyl hydrolase 28 family.</text>
</comment>
<dbReference type="InterPro" id="IPR011050">
    <property type="entry name" value="Pectin_lyase_fold/virulence"/>
</dbReference>
<dbReference type="Pfam" id="PF00295">
    <property type="entry name" value="Glyco_hydro_28"/>
    <property type="match status" value="1"/>
</dbReference>
<dbReference type="Proteomes" id="UP000318081">
    <property type="component" value="Chromosome"/>
</dbReference>
<dbReference type="Gene3D" id="2.60.120.560">
    <property type="entry name" value="Exo-inulinase, domain 1"/>
    <property type="match status" value="1"/>
</dbReference>
<dbReference type="InterPro" id="IPR000743">
    <property type="entry name" value="Glyco_hydro_28"/>
</dbReference>
<evidence type="ECO:0000256" key="3">
    <source>
        <dbReference type="ARBA" id="ARBA00023295"/>
    </source>
</evidence>
<evidence type="ECO:0000313" key="7">
    <source>
        <dbReference type="EMBL" id="QDV85186.1"/>
    </source>
</evidence>
<evidence type="ECO:0000256" key="1">
    <source>
        <dbReference type="ARBA" id="ARBA00008834"/>
    </source>
</evidence>
<dbReference type="InterPro" id="IPR012334">
    <property type="entry name" value="Pectin_lyas_fold"/>
</dbReference>
<dbReference type="InterPro" id="IPR006626">
    <property type="entry name" value="PbH1"/>
</dbReference>
<evidence type="ECO:0000256" key="2">
    <source>
        <dbReference type="ARBA" id="ARBA00022801"/>
    </source>
</evidence>
<feature type="domain" description="3-keto-alpha-glucoside-1,2-lyase/3-keto-2-hydroxy-glucal hydratase" evidence="6">
    <location>
        <begin position="43"/>
        <end position="244"/>
    </location>
</feature>
<keyword evidence="2 4" id="KW-0378">Hydrolase</keyword>
<keyword evidence="8" id="KW-1185">Reference proteome</keyword>
<dbReference type="SUPFAM" id="SSF51126">
    <property type="entry name" value="Pectin lyase-like"/>
    <property type="match status" value="1"/>
</dbReference>